<dbReference type="Proteomes" id="UP001054821">
    <property type="component" value="Chromosome 8"/>
</dbReference>
<name>A0AAD4YME6_PRUDU</name>
<organism evidence="2 3">
    <name type="scientific">Prunus dulcis</name>
    <name type="common">Almond</name>
    <name type="synonym">Amygdalus dulcis</name>
    <dbReference type="NCBI Taxonomy" id="3755"/>
    <lineage>
        <taxon>Eukaryota</taxon>
        <taxon>Viridiplantae</taxon>
        <taxon>Streptophyta</taxon>
        <taxon>Embryophyta</taxon>
        <taxon>Tracheophyta</taxon>
        <taxon>Spermatophyta</taxon>
        <taxon>Magnoliopsida</taxon>
        <taxon>eudicotyledons</taxon>
        <taxon>Gunneridae</taxon>
        <taxon>Pentapetalae</taxon>
        <taxon>rosids</taxon>
        <taxon>fabids</taxon>
        <taxon>Rosales</taxon>
        <taxon>Rosaceae</taxon>
        <taxon>Amygdaloideae</taxon>
        <taxon>Amygdaleae</taxon>
        <taxon>Prunus</taxon>
    </lineage>
</organism>
<comment type="caution">
    <text evidence="2">The sequence shown here is derived from an EMBL/GenBank/DDBJ whole genome shotgun (WGS) entry which is preliminary data.</text>
</comment>
<evidence type="ECO:0000256" key="1">
    <source>
        <dbReference type="SAM" id="MobiDB-lite"/>
    </source>
</evidence>
<feature type="compositionally biased region" description="Basic and acidic residues" evidence="1">
    <location>
        <begin position="1"/>
        <end position="13"/>
    </location>
</feature>
<keyword evidence="3" id="KW-1185">Reference proteome</keyword>
<evidence type="ECO:0000313" key="2">
    <source>
        <dbReference type="EMBL" id="KAI5314511.1"/>
    </source>
</evidence>
<accession>A0AAD4YME6</accession>
<protein>
    <submittedName>
        <fullName evidence="2">Uncharacterized protein</fullName>
    </submittedName>
</protein>
<dbReference type="EMBL" id="JAJFAZ020000008">
    <property type="protein sequence ID" value="KAI5314511.1"/>
    <property type="molecule type" value="Genomic_DNA"/>
</dbReference>
<sequence length="72" mass="8188">MRLAGDLRSEPLHDMNLGFDQLHDHRHPQTARAYASQQQSDDPDNEADDGEDEGEESKRKAKQKAQRPAISF</sequence>
<feature type="region of interest" description="Disordered" evidence="1">
    <location>
        <begin position="1"/>
        <end position="72"/>
    </location>
</feature>
<feature type="compositionally biased region" description="Acidic residues" evidence="1">
    <location>
        <begin position="41"/>
        <end position="55"/>
    </location>
</feature>
<gene>
    <name evidence="2" type="ORF">L3X38_043687</name>
</gene>
<proteinExistence type="predicted"/>
<reference evidence="2 3" key="1">
    <citation type="journal article" date="2022" name="G3 (Bethesda)">
        <title>Whole-genome sequence and methylome profiling of the almond [Prunus dulcis (Mill.) D.A. Webb] cultivar 'Nonpareil'.</title>
        <authorList>
            <person name="D'Amico-Willman K.M."/>
            <person name="Ouma W.Z."/>
            <person name="Meulia T."/>
            <person name="Sideli G.M."/>
            <person name="Gradziel T.M."/>
            <person name="Fresnedo-Ramirez J."/>
        </authorList>
    </citation>
    <scope>NUCLEOTIDE SEQUENCE [LARGE SCALE GENOMIC DNA]</scope>
    <source>
        <strain evidence="2">Clone GOH B32 T37-40</strain>
    </source>
</reference>
<dbReference type="AlphaFoldDB" id="A0AAD4YME6"/>
<evidence type="ECO:0000313" key="3">
    <source>
        <dbReference type="Proteomes" id="UP001054821"/>
    </source>
</evidence>